<dbReference type="PANTHER" id="PTHR42800:SF1">
    <property type="entry name" value="EXOINULINASE INUD (AFU_ORTHOLOGUE AFUA_5G00480)"/>
    <property type="match status" value="1"/>
</dbReference>
<evidence type="ECO:0000256" key="5">
    <source>
        <dbReference type="SAM" id="MobiDB-lite"/>
    </source>
</evidence>
<dbReference type="Proteomes" id="UP000294752">
    <property type="component" value="Unassembled WGS sequence"/>
</dbReference>
<evidence type="ECO:0000259" key="7">
    <source>
        <dbReference type="Pfam" id="PF08244"/>
    </source>
</evidence>
<name>A0A4R7CT37_9SPHI</name>
<keyword evidence="9" id="KW-1185">Reference proteome</keyword>
<dbReference type="InterPro" id="IPR013320">
    <property type="entry name" value="ConA-like_dom_sf"/>
</dbReference>
<feature type="region of interest" description="Disordered" evidence="5">
    <location>
        <begin position="99"/>
        <end position="120"/>
    </location>
</feature>
<gene>
    <name evidence="8" type="ORF">B0I21_11377</name>
</gene>
<keyword evidence="2 4" id="KW-0378">Hydrolase</keyword>
<dbReference type="InterPro" id="IPR023296">
    <property type="entry name" value="Glyco_hydro_beta-prop_sf"/>
</dbReference>
<accession>A0A4R7CT37</accession>
<dbReference type="InterPro" id="IPR013189">
    <property type="entry name" value="Glyco_hydro_32_C"/>
</dbReference>
<sequence length="558" mass="63069">MNRPFFLITFFLIAIVGTMQGQTHFSTTFRGEKQFLQIPIKNGAAQKQVDLLVNNKKVRWFTAELAADKADWFAYLDISDWKGASLTIQVDGLPEQSQAFKPVVQTDSDNKQGEYEEPRRGQIHFSPKRGWMNDPNGLVYDNGEYHLFFQHNPYGVNWGNMHWGHAVSKDLVHWKELGEALYPDEFGTMFSGGAVVDTKNSSGFGSAQKPPLLLFYTAAEKSWTQGLAHSPDGRTFQKLEAPIIAKITDGNRDPKVIWHEPSKHWVLVVYVTEEGEQHAMHFFTSTDMKSWTFASKVLGGQGNDRYLFECPEFFELPVEGAAGKRKWVLTGANSQYAIGTFDGKTFTPEEERMFSQQGRDYYAAQTFSNEPQGRRVEIGWWRTHTNQDGSAFNQSMSIPMTIALRKTARGIRIIRQPVSELSALRTNTQKLTSSTINASSANVLDSFHGELAEIRLRIKPKDAHSIHINVRGLHVIYQVAEQELVVDNVRTHAPLINGEQELRIFVDRIGVEIFASQGEVFMPINYNLDPKNTQYSLSTSGGSATLLTGELYELKSIW</sequence>
<dbReference type="Pfam" id="PF08244">
    <property type="entry name" value="Glyco_hydro_32C"/>
    <property type="match status" value="1"/>
</dbReference>
<evidence type="ECO:0000313" key="9">
    <source>
        <dbReference type="Proteomes" id="UP000294752"/>
    </source>
</evidence>
<dbReference type="CDD" id="cd18622">
    <property type="entry name" value="GH32_Inu-like"/>
    <property type="match status" value="1"/>
</dbReference>
<dbReference type="GO" id="GO:0005737">
    <property type="term" value="C:cytoplasm"/>
    <property type="evidence" value="ECO:0007669"/>
    <property type="project" value="TreeGrafter"/>
</dbReference>
<feature type="compositionally biased region" description="Basic and acidic residues" evidence="5">
    <location>
        <begin position="108"/>
        <end position="120"/>
    </location>
</feature>
<dbReference type="AlphaFoldDB" id="A0A4R7CT37"/>
<reference evidence="8 9" key="1">
    <citation type="submission" date="2019-03" db="EMBL/GenBank/DDBJ databases">
        <title>Genomic Encyclopedia of Type Strains, Phase III (KMG-III): the genomes of soil and plant-associated and newly described type strains.</title>
        <authorList>
            <person name="Whitman W."/>
        </authorList>
    </citation>
    <scope>NUCLEOTIDE SEQUENCE [LARGE SCALE GENOMIC DNA]</scope>
    <source>
        <strain evidence="8 9">CGMCC 1.12801</strain>
    </source>
</reference>
<evidence type="ECO:0000313" key="8">
    <source>
        <dbReference type="EMBL" id="TDS07586.1"/>
    </source>
</evidence>
<dbReference type="Gene3D" id="2.60.120.560">
    <property type="entry name" value="Exo-inulinase, domain 1"/>
    <property type="match status" value="1"/>
</dbReference>
<dbReference type="PANTHER" id="PTHR42800">
    <property type="entry name" value="EXOINULINASE INUD (AFU_ORTHOLOGUE AFUA_5G00480)"/>
    <property type="match status" value="1"/>
</dbReference>
<dbReference type="InterPro" id="IPR018053">
    <property type="entry name" value="Glyco_hydro_32_AS"/>
</dbReference>
<dbReference type="InterPro" id="IPR013148">
    <property type="entry name" value="Glyco_hydro_32_N"/>
</dbReference>
<evidence type="ECO:0000256" key="3">
    <source>
        <dbReference type="ARBA" id="ARBA00023295"/>
    </source>
</evidence>
<proteinExistence type="inferred from homology"/>
<dbReference type="EMBL" id="SNZV01000013">
    <property type="protein sequence ID" value="TDS07586.1"/>
    <property type="molecule type" value="Genomic_DNA"/>
</dbReference>
<keyword evidence="3 4" id="KW-0326">Glycosidase</keyword>
<evidence type="ECO:0000256" key="2">
    <source>
        <dbReference type="ARBA" id="ARBA00022801"/>
    </source>
</evidence>
<dbReference type="OrthoDB" id="9759709at2"/>
<dbReference type="GO" id="GO:0005987">
    <property type="term" value="P:sucrose catabolic process"/>
    <property type="evidence" value="ECO:0007669"/>
    <property type="project" value="TreeGrafter"/>
</dbReference>
<dbReference type="Gene3D" id="2.115.10.20">
    <property type="entry name" value="Glycosyl hydrolase domain, family 43"/>
    <property type="match status" value="1"/>
</dbReference>
<dbReference type="PROSITE" id="PS00609">
    <property type="entry name" value="GLYCOSYL_HYDROL_F32"/>
    <property type="match status" value="1"/>
</dbReference>
<evidence type="ECO:0000256" key="1">
    <source>
        <dbReference type="ARBA" id="ARBA00009902"/>
    </source>
</evidence>
<feature type="domain" description="Glycosyl hydrolase family 32 C-terminal" evidence="7">
    <location>
        <begin position="420"/>
        <end position="546"/>
    </location>
</feature>
<organism evidence="8 9">
    <name type="scientific">Sphingobacterium paludis</name>
    <dbReference type="NCBI Taxonomy" id="1476465"/>
    <lineage>
        <taxon>Bacteria</taxon>
        <taxon>Pseudomonadati</taxon>
        <taxon>Bacteroidota</taxon>
        <taxon>Sphingobacteriia</taxon>
        <taxon>Sphingobacteriales</taxon>
        <taxon>Sphingobacteriaceae</taxon>
        <taxon>Sphingobacterium</taxon>
    </lineage>
</organism>
<dbReference type="RefSeq" id="WP_133642065.1">
    <property type="nucleotide sequence ID" value="NZ_SNZV01000013.1"/>
</dbReference>
<protein>
    <submittedName>
        <fullName evidence="8">Fructan beta-fructosidase</fullName>
    </submittedName>
</protein>
<evidence type="ECO:0000259" key="6">
    <source>
        <dbReference type="Pfam" id="PF00251"/>
    </source>
</evidence>
<comment type="similarity">
    <text evidence="1 4">Belongs to the glycosyl hydrolase 32 family.</text>
</comment>
<dbReference type="SUPFAM" id="SSF49899">
    <property type="entry name" value="Concanavalin A-like lectins/glucanases"/>
    <property type="match status" value="1"/>
</dbReference>
<comment type="caution">
    <text evidence="8">The sequence shown here is derived from an EMBL/GenBank/DDBJ whole genome shotgun (WGS) entry which is preliminary data.</text>
</comment>
<dbReference type="SMART" id="SM00640">
    <property type="entry name" value="Glyco_32"/>
    <property type="match status" value="1"/>
</dbReference>
<dbReference type="Pfam" id="PF00251">
    <property type="entry name" value="Glyco_hydro_32N"/>
    <property type="match status" value="1"/>
</dbReference>
<dbReference type="SUPFAM" id="SSF75005">
    <property type="entry name" value="Arabinanase/levansucrase/invertase"/>
    <property type="match status" value="1"/>
</dbReference>
<dbReference type="GO" id="GO:0004575">
    <property type="term" value="F:sucrose alpha-glucosidase activity"/>
    <property type="evidence" value="ECO:0007669"/>
    <property type="project" value="TreeGrafter"/>
</dbReference>
<evidence type="ECO:0000256" key="4">
    <source>
        <dbReference type="RuleBase" id="RU362110"/>
    </source>
</evidence>
<feature type="domain" description="Glycosyl hydrolase family 32 N-terminal" evidence="6">
    <location>
        <begin position="124"/>
        <end position="409"/>
    </location>
</feature>
<dbReference type="InterPro" id="IPR001362">
    <property type="entry name" value="Glyco_hydro_32"/>
</dbReference>